<dbReference type="PANTHER" id="PTHR31189">
    <property type="entry name" value="OS03G0336100 PROTEIN-RELATED"/>
    <property type="match status" value="1"/>
</dbReference>
<evidence type="ECO:0000313" key="7">
    <source>
        <dbReference type="Proteomes" id="UP001567538"/>
    </source>
</evidence>
<dbReference type="PANTHER" id="PTHR31189:SF45">
    <property type="entry name" value="OS09G0552500 PROTEIN"/>
    <property type="match status" value="1"/>
</dbReference>
<evidence type="ECO:0000259" key="5">
    <source>
        <dbReference type="SMART" id="SM00835"/>
    </source>
</evidence>
<keyword evidence="2" id="KW-0758">Storage protein</keyword>
<dbReference type="AlphaFoldDB" id="A0ABD1IH86"/>
<dbReference type="EMBL" id="JBEAFC010000002">
    <property type="protein sequence ID" value="KAL1568071.1"/>
    <property type="molecule type" value="Genomic_DNA"/>
</dbReference>
<evidence type="ECO:0000313" key="6">
    <source>
        <dbReference type="EMBL" id="KAL1568071.1"/>
    </source>
</evidence>
<dbReference type="PRINTS" id="PR00439">
    <property type="entry name" value="11SGLOBULIN"/>
</dbReference>
<reference evidence="6 7" key="1">
    <citation type="submission" date="2024-06" db="EMBL/GenBank/DDBJ databases">
        <title>A chromosome level genome sequence of Diviner's sage (Salvia divinorum).</title>
        <authorList>
            <person name="Ford S.A."/>
            <person name="Ro D.-K."/>
            <person name="Ness R.W."/>
            <person name="Phillips M.A."/>
        </authorList>
    </citation>
    <scope>NUCLEOTIDE SEQUENCE [LARGE SCALE GENOMIC DNA]</scope>
    <source>
        <strain evidence="6">SAF-2024a</strain>
        <tissue evidence="6">Leaf</tissue>
    </source>
</reference>
<feature type="domain" description="Cupin type-1" evidence="5">
    <location>
        <begin position="57"/>
        <end position="190"/>
    </location>
</feature>
<dbReference type="InterPro" id="IPR006044">
    <property type="entry name" value="11S_seedstore_pln"/>
</dbReference>
<organism evidence="6 7">
    <name type="scientific">Salvia divinorum</name>
    <name type="common">Maria pastora</name>
    <name type="synonym">Diviner's sage</name>
    <dbReference type="NCBI Taxonomy" id="28513"/>
    <lineage>
        <taxon>Eukaryota</taxon>
        <taxon>Viridiplantae</taxon>
        <taxon>Streptophyta</taxon>
        <taxon>Embryophyta</taxon>
        <taxon>Tracheophyta</taxon>
        <taxon>Spermatophyta</taxon>
        <taxon>Magnoliopsida</taxon>
        <taxon>eudicotyledons</taxon>
        <taxon>Gunneridae</taxon>
        <taxon>Pentapetalae</taxon>
        <taxon>asterids</taxon>
        <taxon>lamiids</taxon>
        <taxon>Lamiales</taxon>
        <taxon>Lamiaceae</taxon>
        <taxon>Nepetoideae</taxon>
        <taxon>Mentheae</taxon>
        <taxon>Salviinae</taxon>
        <taxon>Salvia</taxon>
        <taxon>Salvia subgen. Calosphace</taxon>
    </lineage>
</organism>
<sequence>MALLRSFSTEFISKMYDLNDDQSKKLLQKQSNTLVIKIDKGIQMPQISNCKKEEYVINLDAVKVDEGSPLVDGVGLSPKLVRLEPENVLDAYYSTAHQVVYVVKGGGRVQIVGLNGTRMVDEVVEEGQLIVVPKFFVVAMIASHQGLELFCVSTSPRPISKPIAGKASAYKSLSSSVLENALNVNAELVESFKTQI</sequence>
<dbReference type="SUPFAM" id="SSF51182">
    <property type="entry name" value="RmlC-like cupins"/>
    <property type="match status" value="1"/>
</dbReference>
<accession>A0ABD1IH86</accession>
<dbReference type="InterPro" id="IPR050253">
    <property type="entry name" value="Seed_Storage-Functional"/>
</dbReference>
<proteinExistence type="inferred from homology"/>
<keyword evidence="7" id="KW-1185">Reference proteome</keyword>
<comment type="caution">
    <text evidence="6">The sequence shown here is derived from an EMBL/GenBank/DDBJ whole genome shotgun (WGS) entry which is preliminary data.</text>
</comment>
<dbReference type="InterPro" id="IPR006045">
    <property type="entry name" value="Cupin_1"/>
</dbReference>
<keyword evidence="4" id="KW-1015">Disulfide bond</keyword>
<dbReference type="Pfam" id="PF00190">
    <property type="entry name" value="Cupin_1"/>
    <property type="match status" value="1"/>
</dbReference>
<dbReference type="GO" id="GO:0045735">
    <property type="term" value="F:nutrient reservoir activity"/>
    <property type="evidence" value="ECO:0007669"/>
    <property type="project" value="UniProtKB-KW"/>
</dbReference>
<evidence type="ECO:0000256" key="4">
    <source>
        <dbReference type="ARBA" id="ARBA00023157"/>
    </source>
</evidence>
<evidence type="ECO:0000256" key="3">
    <source>
        <dbReference type="ARBA" id="ARBA00023129"/>
    </source>
</evidence>
<evidence type="ECO:0000256" key="2">
    <source>
        <dbReference type="ARBA" id="ARBA00022761"/>
    </source>
</evidence>
<dbReference type="SMART" id="SM00835">
    <property type="entry name" value="Cupin_1"/>
    <property type="match status" value="1"/>
</dbReference>
<protein>
    <submittedName>
        <fullName evidence="6">Glutelin type-B 2-like</fullName>
    </submittedName>
</protein>
<gene>
    <name evidence="6" type="ORF">AAHA92_03478</name>
</gene>
<dbReference type="InterPro" id="IPR011051">
    <property type="entry name" value="RmlC_Cupin_sf"/>
</dbReference>
<dbReference type="Gene3D" id="2.60.120.10">
    <property type="entry name" value="Jelly Rolls"/>
    <property type="match status" value="1"/>
</dbReference>
<comment type="similarity">
    <text evidence="1">Belongs to the 11S seed storage protein (globulins) family.</text>
</comment>
<dbReference type="InterPro" id="IPR014710">
    <property type="entry name" value="RmlC-like_jellyroll"/>
</dbReference>
<evidence type="ECO:0000256" key="1">
    <source>
        <dbReference type="ARBA" id="ARBA00007178"/>
    </source>
</evidence>
<keyword evidence="3" id="KW-0708">Seed storage protein</keyword>
<dbReference type="Proteomes" id="UP001567538">
    <property type="component" value="Unassembled WGS sequence"/>
</dbReference>
<name>A0ABD1IH86_SALDI</name>